<dbReference type="Pfam" id="PF00583">
    <property type="entry name" value="Acetyltransf_1"/>
    <property type="match status" value="1"/>
</dbReference>
<evidence type="ECO:0000313" key="3">
    <source>
        <dbReference type="Proteomes" id="UP000051931"/>
    </source>
</evidence>
<dbReference type="Proteomes" id="UP000051931">
    <property type="component" value="Unassembled WGS sequence"/>
</dbReference>
<dbReference type="OrthoDB" id="9782266at2"/>
<dbReference type="EMBL" id="AZFB01000008">
    <property type="protein sequence ID" value="KRL62650.1"/>
    <property type="molecule type" value="Genomic_DNA"/>
</dbReference>
<evidence type="ECO:0000313" key="2">
    <source>
        <dbReference type="EMBL" id="KRL62650.1"/>
    </source>
</evidence>
<accession>A0A0R1S727</accession>
<name>A0A0R1S727_9LACO</name>
<keyword evidence="3" id="KW-1185">Reference proteome</keyword>
<dbReference type="eggNOG" id="COG1670">
    <property type="taxonomic scope" value="Bacteria"/>
</dbReference>
<dbReference type="CDD" id="cd04301">
    <property type="entry name" value="NAT_SF"/>
    <property type="match status" value="1"/>
</dbReference>
<sequence length="168" mass="19076">MAFKASLPQGLSATLLSERDLSLIYKLCQTQPQYFKQMGQTLSYQHLKHQLTALPDSGLSQDSKQFWGFWKGKELIAFCELILKFPEEDSAIIGWFMVKKSATGHGLGGELIQSIKKHLVNFKIKEIILSRSDKNYSGKSFWMAQGFEPTGEVEKYPEVTMITMSCKL</sequence>
<dbReference type="InterPro" id="IPR000182">
    <property type="entry name" value="GNAT_dom"/>
</dbReference>
<feature type="domain" description="N-acetyltransferase" evidence="1">
    <location>
        <begin position="14"/>
        <end position="168"/>
    </location>
</feature>
<dbReference type="STRING" id="1122152.GCA_000425905_01197"/>
<protein>
    <submittedName>
        <fullName evidence="2">Acetyltransferase</fullName>
    </submittedName>
</protein>
<comment type="caution">
    <text evidence="2">The sequence shown here is derived from an EMBL/GenBank/DDBJ whole genome shotgun (WGS) entry which is preliminary data.</text>
</comment>
<gene>
    <name evidence="2" type="ORF">FC23_GL001272</name>
</gene>
<reference evidence="2 3" key="1">
    <citation type="journal article" date="2015" name="Genome Announc.">
        <title>Expanding the biotechnology potential of lactobacilli through comparative genomics of 213 strains and associated genera.</title>
        <authorList>
            <person name="Sun Z."/>
            <person name="Harris H.M."/>
            <person name="McCann A."/>
            <person name="Guo C."/>
            <person name="Argimon S."/>
            <person name="Zhang W."/>
            <person name="Yang X."/>
            <person name="Jeffery I.B."/>
            <person name="Cooney J.C."/>
            <person name="Kagawa T.F."/>
            <person name="Liu W."/>
            <person name="Song Y."/>
            <person name="Salvetti E."/>
            <person name="Wrobel A."/>
            <person name="Rasinkangas P."/>
            <person name="Parkhill J."/>
            <person name="Rea M.C."/>
            <person name="O'Sullivan O."/>
            <person name="Ritari J."/>
            <person name="Douillard F.P."/>
            <person name="Paul Ross R."/>
            <person name="Yang R."/>
            <person name="Briner A.E."/>
            <person name="Felis G.E."/>
            <person name="de Vos W.M."/>
            <person name="Barrangou R."/>
            <person name="Klaenhammer T.R."/>
            <person name="Caufield P.W."/>
            <person name="Cui Y."/>
            <person name="Zhang H."/>
            <person name="O'Toole P.W."/>
        </authorList>
    </citation>
    <scope>NUCLEOTIDE SEQUENCE [LARGE SCALE GENOMIC DNA]</scope>
    <source>
        <strain evidence="2 3">DSM 15354</strain>
    </source>
</reference>
<dbReference type="RefSeq" id="WP_027825153.1">
    <property type="nucleotide sequence ID" value="NZ_AUEI01000009.1"/>
</dbReference>
<organism evidence="2 3">
    <name type="scientific">Lactobacillus psittaci DSM 15354</name>
    <dbReference type="NCBI Taxonomy" id="1122152"/>
    <lineage>
        <taxon>Bacteria</taxon>
        <taxon>Bacillati</taxon>
        <taxon>Bacillota</taxon>
        <taxon>Bacilli</taxon>
        <taxon>Lactobacillales</taxon>
        <taxon>Lactobacillaceae</taxon>
        <taxon>Lactobacillus</taxon>
    </lineage>
</organism>
<dbReference type="AlphaFoldDB" id="A0A0R1S727"/>
<dbReference type="PATRIC" id="fig|1122152.4.peg.1307"/>
<proteinExistence type="predicted"/>
<evidence type="ECO:0000259" key="1">
    <source>
        <dbReference type="PROSITE" id="PS51186"/>
    </source>
</evidence>
<dbReference type="SUPFAM" id="SSF55729">
    <property type="entry name" value="Acyl-CoA N-acyltransferases (Nat)"/>
    <property type="match status" value="1"/>
</dbReference>
<dbReference type="GO" id="GO:0016747">
    <property type="term" value="F:acyltransferase activity, transferring groups other than amino-acyl groups"/>
    <property type="evidence" value="ECO:0007669"/>
    <property type="project" value="InterPro"/>
</dbReference>
<dbReference type="Gene3D" id="3.40.630.30">
    <property type="match status" value="1"/>
</dbReference>
<dbReference type="PROSITE" id="PS51186">
    <property type="entry name" value="GNAT"/>
    <property type="match status" value="1"/>
</dbReference>
<keyword evidence="2" id="KW-0808">Transferase</keyword>
<dbReference type="InterPro" id="IPR016181">
    <property type="entry name" value="Acyl_CoA_acyltransferase"/>
</dbReference>